<evidence type="ECO:0000313" key="6">
    <source>
        <dbReference type="Proteomes" id="UP001314205"/>
    </source>
</evidence>
<dbReference type="InterPro" id="IPR010562">
    <property type="entry name" value="Haemolymph_juvenile_hormone-bd"/>
</dbReference>
<sequence length="249" mass="26965">MKVLLFISIATVATVYGKVPDYFPKCKKNDPLIEQCLTDGIENMKPKLKTGIPELNIPALDPFVVPTLKLDRTASNLRLKAVIKNAKAYGGSNFRIEKVKVNLNNKYLAEIKLQIPKLIVTADYDVLGSRILTAEINGKGVMKGNITGVSVVAKGRAKPIVKDGVEYLQAEKIVTKIKIKNAQISLTDSERPAAALSAATFFNASPGVILDIINPLIEDTVAAVLKPFINKVLGTIPLNEIFIDVAPSS</sequence>
<dbReference type="PANTHER" id="PTHR11008:SF14">
    <property type="entry name" value="CIRCADIAN CLOCK-CONTROLLED PROTEIN-LIKE PROTEIN"/>
    <property type="match status" value="1"/>
</dbReference>
<evidence type="ECO:0000256" key="1">
    <source>
        <dbReference type="ARBA" id="ARBA00022729"/>
    </source>
</evidence>
<dbReference type="Proteomes" id="UP001314205">
    <property type="component" value="Unassembled WGS sequence"/>
</dbReference>
<dbReference type="AlphaFoldDB" id="A0AAV1LXK6"/>
<feature type="chain" id="PRO_5043740677" evidence="4">
    <location>
        <begin position="18"/>
        <end position="249"/>
    </location>
</feature>
<evidence type="ECO:0000313" key="5">
    <source>
        <dbReference type="EMBL" id="CAK1600170.1"/>
    </source>
</evidence>
<keyword evidence="1 4" id="KW-0732">Signal</keyword>
<keyword evidence="6" id="KW-1185">Reference proteome</keyword>
<dbReference type="EMBL" id="CAVLGL010000115">
    <property type="protein sequence ID" value="CAK1600170.1"/>
    <property type="molecule type" value="Genomic_DNA"/>
</dbReference>
<keyword evidence="2" id="KW-0090">Biological rhythms</keyword>
<dbReference type="InterPro" id="IPR038606">
    <property type="entry name" value="To_sf"/>
</dbReference>
<evidence type="ECO:0000256" key="2">
    <source>
        <dbReference type="ARBA" id="ARBA00023108"/>
    </source>
</evidence>
<comment type="caution">
    <text evidence="5">The sequence shown here is derived from an EMBL/GenBank/DDBJ whole genome shotgun (WGS) entry which is preliminary data.</text>
</comment>
<reference evidence="5 6" key="1">
    <citation type="submission" date="2023-11" db="EMBL/GenBank/DDBJ databases">
        <authorList>
            <person name="Hedman E."/>
            <person name="Englund M."/>
            <person name="Stromberg M."/>
            <person name="Nyberg Akerstrom W."/>
            <person name="Nylinder S."/>
            <person name="Jareborg N."/>
            <person name="Kallberg Y."/>
            <person name="Kronander E."/>
        </authorList>
    </citation>
    <scope>NUCLEOTIDE SEQUENCE [LARGE SCALE GENOMIC DNA]</scope>
</reference>
<evidence type="ECO:0000256" key="4">
    <source>
        <dbReference type="SAM" id="SignalP"/>
    </source>
</evidence>
<organism evidence="5 6">
    <name type="scientific">Parnassius mnemosyne</name>
    <name type="common">clouded apollo</name>
    <dbReference type="NCBI Taxonomy" id="213953"/>
    <lineage>
        <taxon>Eukaryota</taxon>
        <taxon>Metazoa</taxon>
        <taxon>Ecdysozoa</taxon>
        <taxon>Arthropoda</taxon>
        <taxon>Hexapoda</taxon>
        <taxon>Insecta</taxon>
        <taxon>Pterygota</taxon>
        <taxon>Neoptera</taxon>
        <taxon>Endopterygota</taxon>
        <taxon>Lepidoptera</taxon>
        <taxon>Glossata</taxon>
        <taxon>Ditrysia</taxon>
        <taxon>Papilionoidea</taxon>
        <taxon>Papilionidae</taxon>
        <taxon>Parnassiinae</taxon>
        <taxon>Parnassini</taxon>
        <taxon>Parnassius</taxon>
        <taxon>Driopa</taxon>
    </lineage>
</organism>
<dbReference type="GO" id="GO:0005615">
    <property type="term" value="C:extracellular space"/>
    <property type="evidence" value="ECO:0007669"/>
    <property type="project" value="TreeGrafter"/>
</dbReference>
<feature type="signal peptide" evidence="4">
    <location>
        <begin position="1"/>
        <end position="17"/>
    </location>
</feature>
<name>A0AAV1LXK6_9NEOP</name>
<gene>
    <name evidence="5" type="ORF">PARMNEM_LOCUS18960</name>
</gene>
<proteinExistence type="inferred from homology"/>
<dbReference type="PANTHER" id="PTHR11008">
    <property type="entry name" value="PROTEIN TAKEOUT-LIKE PROTEIN"/>
    <property type="match status" value="1"/>
</dbReference>
<accession>A0AAV1LXK6</accession>
<dbReference type="GO" id="GO:0007623">
    <property type="term" value="P:circadian rhythm"/>
    <property type="evidence" value="ECO:0007669"/>
    <property type="project" value="UniProtKB-ARBA"/>
</dbReference>
<dbReference type="FunFam" id="3.15.10.30:FF:000001">
    <property type="entry name" value="Takeout-like protein 1"/>
    <property type="match status" value="1"/>
</dbReference>
<dbReference type="Pfam" id="PF06585">
    <property type="entry name" value="JHBP"/>
    <property type="match status" value="1"/>
</dbReference>
<dbReference type="Gene3D" id="3.15.10.30">
    <property type="entry name" value="Haemolymph juvenile hormone binding protein"/>
    <property type="match status" value="1"/>
</dbReference>
<protein>
    <submittedName>
        <fullName evidence="5">Uncharacterized protein</fullName>
    </submittedName>
</protein>
<evidence type="ECO:0000256" key="3">
    <source>
        <dbReference type="ARBA" id="ARBA00060902"/>
    </source>
</evidence>
<dbReference type="SMART" id="SM00700">
    <property type="entry name" value="JHBP"/>
    <property type="match status" value="1"/>
</dbReference>
<comment type="similarity">
    <text evidence="3">Belongs to the TO family.</text>
</comment>